<dbReference type="Proteomes" id="UP001179363">
    <property type="component" value="Unassembled WGS sequence"/>
</dbReference>
<dbReference type="InterPro" id="IPR045749">
    <property type="entry name" value="DUF6090"/>
</dbReference>
<evidence type="ECO:0000256" key="1">
    <source>
        <dbReference type="SAM" id="Phobius"/>
    </source>
</evidence>
<keyword evidence="1" id="KW-0472">Membrane</keyword>
<gene>
    <name evidence="2" type="ORF">L1I30_09530</name>
</gene>
<dbReference type="EMBL" id="JAKGTH010000009">
    <property type="protein sequence ID" value="MCF4101907.1"/>
    <property type="molecule type" value="Genomic_DNA"/>
</dbReference>
<keyword evidence="3" id="KW-1185">Reference proteome</keyword>
<evidence type="ECO:0000313" key="2">
    <source>
        <dbReference type="EMBL" id="MCF4101907.1"/>
    </source>
</evidence>
<evidence type="ECO:0000313" key="3">
    <source>
        <dbReference type="Proteomes" id="UP001179363"/>
    </source>
</evidence>
<dbReference type="Pfam" id="PF19578">
    <property type="entry name" value="DUF6090"/>
    <property type="match status" value="1"/>
</dbReference>
<feature type="transmembrane region" description="Helical" evidence="1">
    <location>
        <begin position="20"/>
        <end position="41"/>
    </location>
</feature>
<reference evidence="2" key="1">
    <citation type="submission" date="2022-01" db="EMBL/GenBank/DDBJ databases">
        <title>Gillisia lutea sp. nov., isolated from marine plastic residues from the Malvarosa beach (Valencia, Spain).</title>
        <authorList>
            <person name="Vidal-Verdu A."/>
            <person name="Molina-Menor E."/>
            <person name="Satari L."/>
            <person name="Pascual J."/>
            <person name="Pereto J."/>
            <person name="Porcar M."/>
        </authorList>
    </citation>
    <scope>NUCLEOTIDE SEQUENCE</scope>
    <source>
        <strain evidence="2">M10.2A</strain>
    </source>
</reference>
<keyword evidence="1" id="KW-0812">Transmembrane</keyword>
<proteinExistence type="predicted"/>
<organism evidence="2 3">
    <name type="scientific">Gillisia lutea</name>
    <dbReference type="NCBI Taxonomy" id="2909668"/>
    <lineage>
        <taxon>Bacteria</taxon>
        <taxon>Pseudomonadati</taxon>
        <taxon>Bacteroidota</taxon>
        <taxon>Flavobacteriia</taxon>
        <taxon>Flavobacteriales</taxon>
        <taxon>Flavobacteriaceae</taxon>
        <taxon>Gillisia</taxon>
    </lineage>
</organism>
<name>A0ABS9EG90_9FLAO</name>
<accession>A0ABS9EG90</accession>
<protein>
    <submittedName>
        <fullName evidence="2">DUF6090 family protein</fullName>
    </submittedName>
</protein>
<keyword evidence="1" id="KW-1133">Transmembrane helix</keyword>
<dbReference type="RefSeq" id="WP_236134058.1">
    <property type="nucleotide sequence ID" value="NZ_JAKGTH010000009.1"/>
</dbReference>
<sequence length="255" mass="29603">MKFFRKIRQKLFTESKFSKYLIYAIGEIILVVIGILIALTINNYNQNQLIKAKEQKYLKGLKEEFQTSKLKLTELMDVNKNNYEGAKQIIVSITKNDPPTEIEFSQLIYKTFSFDISFNPNNSLLSEMINSGSLKDVNNNVLRRRLTNWLSTLEDISKQESELGNQREKVLDLLRSDEYSLRTILDLTDIYKQVDLPKGENHISNLDLLNSKEFENNVLMFILTSYATQKAHYQPLMDEIDSIISLIDTEIKNEG</sequence>
<comment type="caution">
    <text evidence="2">The sequence shown here is derived from an EMBL/GenBank/DDBJ whole genome shotgun (WGS) entry which is preliminary data.</text>
</comment>